<dbReference type="PANTHER" id="PTHR43808:SF9">
    <property type="entry name" value="BLL0789 PROTEIN"/>
    <property type="match status" value="1"/>
</dbReference>
<dbReference type="SUPFAM" id="SSF55031">
    <property type="entry name" value="Bacterial exopeptidase dimerisation domain"/>
    <property type="match status" value="1"/>
</dbReference>
<dbReference type="Proteomes" id="UP000036503">
    <property type="component" value="Unassembled WGS sequence"/>
</dbReference>
<sequence>MRMDTMKRVIASYINGHHEEMLALWERLVSIESGSADKAGVDAVAAAVQAEMEAAGARAAVITMKQAGNMVMAVLNDQAAEAPVILLGHMDTVFPSGTLAARPFTIRGDKAYGPGVLDMKGGIVVAIFAMKALQAASYRKRPVKLILAGDEEVGHRNSRAADRIVKETRGARAAFNCETGFLDNALVVQRKGSLVFQLDVEGVAVHAGNEPEKGRSAILEIAHKVIDIQNLTDWKRGTTYNVGTICGGTVVNAVPGHASVQIDVRYLEPSDREIIRGRLQAVTAAQYVTDTKSELTELAGFLPMKRTEAAEQLFAVVKRTYTELGLAEPYAQMVGGGSDSAYTVLAGVPTVCAMGVTGGRNHSPQEYAVVDSLFERAQVLAAAILNLDA</sequence>
<protein>
    <submittedName>
        <fullName evidence="5">Peptidase dimerization protein</fullName>
    </submittedName>
</protein>
<keyword evidence="2" id="KW-0378">Hydrolase</keyword>
<keyword evidence="1" id="KW-0479">Metal-binding</keyword>
<dbReference type="GO" id="GO:0016787">
    <property type="term" value="F:hydrolase activity"/>
    <property type="evidence" value="ECO:0007669"/>
    <property type="project" value="UniProtKB-KW"/>
</dbReference>
<dbReference type="Gene3D" id="3.30.70.360">
    <property type="match status" value="1"/>
</dbReference>
<evidence type="ECO:0000313" key="6">
    <source>
        <dbReference type="Proteomes" id="UP000036503"/>
    </source>
</evidence>
<evidence type="ECO:0000256" key="3">
    <source>
        <dbReference type="PIRSR" id="PIRSR037238-1"/>
    </source>
</evidence>
<dbReference type="STRING" id="39029.BSR42_07495"/>
<dbReference type="GO" id="GO:0046872">
    <property type="term" value="F:metal ion binding"/>
    <property type="evidence" value="ECO:0007669"/>
    <property type="project" value="UniProtKB-KW"/>
</dbReference>
<dbReference type="AlphaFoldDB" id="A0A0J6WYI2"/>
<dbReference type="InterPro" id="IPR036264">
    <property type="entry name" value="Bact_exopeptidase_dim_dom"/>
</dbReference>
<feature type="active site" description="Proton acceptor" evidence="3">
    <location>
        <position position="151"/>
    </location>
</feature>
<dbReference type="InterPro" id="IPR050072">
    <property type="entry name" value="Peptidase_M20A"/>
</dbReference>
<dbReference type="PIRSF" id="PIRSF037238">
    <property type="entry name" value="Carboxypeptidase_G2"/>
    <property type="match status" value="1"/>
</dbReference>
<reference evidence="5 6" key="1">
    <citation type="submission" date="2015-06" db="EMBL/GenBank/DDBJ databases">
        <title>Draft genome sequence of beer spoilage bacterium Megasphaera cerevisiae type strain 20462.</title>
        <authorList>
            <person name="Kutumbaka K."/>
            <person name="Pasmowitz J."/>
            <person name="Mategko J."/>
            <person name="Reyes D."/>
            <person name="Friedrich A."/>
            <person name="Han S."/>
            <person name="Martens-Habbena W."/>
            <person name="Neal-McKinney J."/>
            <person name="Janagama H.K."/>
            <person name="Nadala C."/>
            <person name="Samadpour M."/>
        </authorList>
    </citation>
    <scope>NUCLEOTIDE SEQUENCE [LARGE SCALE GENOMIC DNA]</scope>
    <source>
        <strain evidence="5 6">DSM 20462</strain>
    </source>
</reference>
<feature type="domain" description="Peptidase M20 dimerisation" evidence="4">
    <location>
        <begin position="189"/>
        <end position="288"/>
    </location>
</feature>
<accession>A0A0J6WYI2</accession>
<dbReference type="PANTHER" id="PTHR43808">
    <property type="entry name" value="ACETYLORNITHINE DEACETYLASE"/>
    <property type="match status" value="1"/>
</dbReference>
<dbReference type="InterPro" id="IPR002933">
    <property type="entry name" value="Peptidase_M20"/>
</dbReference>
<dbReference type="InterPro" id="IPR017150">
    <property type="entry name" value="Pept_M20_glutamate_carboxypep"/>
</dbReference>
<comment type="caution">
    <text evidence="5">The sequence shown here is derived from an EMBL/GenBank/DDBJ whole genome shotgun (WGS) entry which is preliminary data.</text>
</comment>
<keyword evidence="6" id="KW-1185">Reference proteome</keyword>
<dbReference type="InParanoid" id="A0A0J6WYI2"/>
<feature type="active site" evidence="3">
    <location>
        <position position="91"/>
    </location>
</feature>
<dbReference type="Gene3D" id="3.40.630.10">
    <property type="entry name" value="Zn peptidases"/>
    <property type="match status" value="1"/>
</dbReference>
<evidence type="ECO:0000256" key="2">
    <source>
        <dbReference type="ARBA" id="ARBA00022801"/>
    </source>
</evidence>
<dbReference type="EMBL" id="LEKT01000002">
    <property type="protein sequence ID" value="KMO87704.1"/>
    <property type="molecule type" value="Genomic_DNA"/>
</dbReference>
<evidence type="ECO:0000259" key="4">
    <source>
        <dbReference type="Pfam" id="PF07687"/>
    </source>
</evidence>
<evidence type="ECO:0000256" key="1">
    <source>
        <dbReference type="ARBA" id="ARBA00022723"/>
    </source>
</evidence>
<gene>
    <name evidence="5" type="ORF">AB840_00800</name>
</gene>
<dbReference type="CDD" id="cd03885">
    <property type="entry name" value="M20_CPDG2"/>
    <property type="match status" value="1"/>
</dbReference>
<evidence type="ECO:0000313" key="5">
    <source>
        <dbReference type="EMBL" id="KMO87704.1"/>
    </source>
</evidence>
<proteinExistence type="predicted"/>
<dbReference type="Pfam" id="PF07687">
    <property type="entry name" value="M20_dimer"/>
    <property type="match status" value="1"/>
</dbReference>
<dbReference type="InterPro" id="IPR011650">
    <property type="entry name" value="Peptidase_M20_dimer"/>
</dbReference>
<organism evidence="5 6">
    <name type="scientific">Megasphaera cerevisiae DSM 20462</name>
    <dbReference type="NCBI Taxonomy" id="1122219"/>
    <lineage>
        <taxon>Bacteria</taxon>
        <taxon>Bacillati</taxon>
        <taxon>Bacillota</taxon>
        <taxon>Negativicutes</taxon>
        <taxon>Veillonellales</taxon>
        <taxon>Veillonellaceae</taxon>
        <taxon>Megasphaera</taxon>
    </lineage>
</organism>
<dbReference type="Pfam" id="PF01546">
    <property type="entry name" value="Peptidase_M20"/>
    <property type="match status" value="1"/>
</dbReference>
<dbReference type="FunCoup" id="A0A0J6WYI2">
    <property type="interactions" value="9"/>
</dbReference>
<dbReference type="PATRIC" id="fig|1122219.3.peg.178"/>
<dbReference type="SUPFAM" id="SSF53187">
    <property type="entry name" value="Zn-dependent exopeptidases"/>
    <property type="match status" value="1"/>
</dbReference>
<name>A0A0J6WYI2_9FIRM</name>